<dbReference type="Proteomes" id="UP000663824">
    <property type="component" value="Unassembled WGS sequence"/>
</dbReference>
<reference evidence="2" key="1">
    <citation type="submission" date="2021-02" db="EMBL/GenBank/DDBJ databases">
        <authorList>
            <person name="Nowell W R."/>
        </authorList>
    </citation>
    <scope>NUCLEOTIDE SEQUENCE</scope>
</reference>
<evidence type="ECO:0000313" key="2">
    <source>
        <dbReference type="EMBL" id="CAF2213497.1"/>
    </source>
</evidence>
<accession>A0A816ZGX9</accession>
<dbReference type="EMBL" id="CAJNRE010019859">
    <property type="protein sequence ID" value="CAF2213497.1"/>
    <property type="molecule type" value="Genomic_DNA"/>
</dbReference>
<evidence type="ECO:0000256" key="1">
    <source>
        <dbReference type="SAM" id="MobiDB-lite"/>
    </source>
</evidence>
<proteinExistence type="predicted"/>
<comment type="caution">
    <text evidence="2">The sequence shown here is derived from an EMBL/GenBank/DDBJ whole genome shotgun (WGS) entry which is preliminary data.</text>
</comment>
<dbReference type="AlphaFoldDB" id="A0A816ZGX9"/>
<name>A0A816ZGX9_9BILA</name>
<protein>
    <submittedName>
        <fullName evidence="2">Uncharacterized protein</fullName>
    </submittedName>
</protein>
<feature type="compositionally biased region" description="Polar residues" evidence="1">
    <location>
        <begin position="145"/>
        <end position="156"/>
    </location>
</feature>
<sequence>MLKWALTPRLNGDFDEQDGIENSNNFELLTLKSIFEQHELPCLVRLINDDRNQSMDNYCLLLCETKDPYLIVSNETERFSIPISFDGTLFSVCQCHSKYAEKQRQKGKTIGSSGAPRKDVRLYFNDPTIQKHLQDDHKIFHKKQSSYGMNSTTSESVDGDEENDNSFQCTAL</sequence>
<feature type="region of interest" description="Disordered" evidence="1">
    <location>
        <begin position="144"/>
        <end position="172"/>
    </location>
</feature>
<evidence type="ECO:0000313" key="3">
    <source>
        <dbReference type="Proteomes" id="UP000663824"/>
    </source>
</evidence>
<gene>
    <name evidence="2" type="ORF">MBJ925_LOCUS36007</name>
</gene>
<organism evidence="2 3">
    <name type="scientific">Rotaria magnacalcarata</name>
    <dbReference type="NCBI Taxonomy" id="392030"/>
    <lineage>
        <taxon>Eukaryota</taxon>
        <taxon>Metazoa</taxon>
        <taxon>Spiralia</taxon>
        <taxon>Gnathifera</taxon>
        <taxon>Rotifera</taxon>
        <taxon>Eurotatoria</taxon>
        <taxon>Bdelloidea</taxon>
        <taxon>Philodinida</taxon>
        <taxon>Philodinidae</taxon>
        <taxon>Rotaria</taxon>
    </lineage>
</organism>